<dbReference type="InterPro" id="IPR016024">
    <property type="entry name" value="ARM-type_fold"/>
</dbReference>
<dbReference type="PANTHER" id="PTHR12697:SF5">
    <property type="entry name" value="DEOXYHYPUSINE HYDROXYLASE"/>
    <property type="match status" value="1"/>
</dbReference>
<dbReference type="InterPro" id="IPR004155">
    <property type="entry name" value="PBS_lyase_HEAT"/>
</dbReference>
<dbReference type="RefSeq" id="WP_184801444.1">
    <property type="nucleotide sequence ID" value="NZ_JACIIZ010000007.1"/>
</dbReference>
<dbReference type="InterPro" id="IPR011989">
    <property type="entry name" value="ARM-like"/>
</dbReference>
<dbReference type="GO" id="GO:0016491">
    <property type="term" value="F:oxidoreductase activity"/>
    <property type="evidence" value="ECO:0007669"/>
    <property type="project" value="TreeGrafter"/>
</dbReference>
<comment type="caution">
    <text evidence="1">The sequence shown here is derived from an EMBL/GenBank/DDBJ whole genome shotgun (WGS) entry which is preliminary data.</text>
</comment>
<dbReference type="AlphaFoldDB" id="A0A7X0B134"/>
<organism evidence="1 2">
    <name type="scientific">Nitrospirillum iridis</name>
    <dbReference type="NCBI Taxonomy" id="765888"/>
    <lineage>
        <taxon>Bacteria</taxon>
        <taxon>Pseudomonadati</taxon>
        <taxon>Pseudomonadota</taxon>
        <taxon>Alphaproteobacteria</taxon>
        <taxon>Rhodospirillales</taxon>
        <taxon>Azospirillaceae</taxon>
        <taxon>Nitrospirillum</taxon>
    </lineage>
</organism>
<dbReference type="EMBL" id="JACIIZ010000007">
    <property type="protein sequence ID" value="MBB6252234.1"/>
    <property type="molecule type" value="Genomic_DNA"/>
</dbReference>
<dbReference type="SUPFAM" id="SSF48371">
    <property type="entry name" value="ARM repeat"/>
    <property type="match status" value="1"/>
</dbReference>
<evidence type="ECO:0000313" key="2">
    <source>
        <dbReference type="Proteomes" id="UP000539175"/>
    </source>
</evidence>
<reference evidence="1 2" key="1">
    <citation type="submission" date="2020-08" db="EMBL/GenBank/DDBJ databases">
        <title>Genomic Encyclopedia of Type Strains, Phase IV (KMG-IV): sequencing the most valuable type-strain genomes for metagenomic binning, comparative biology and taxonomic classification.</title>
        <authorList>
            <person name="Goeker M."/>
        </authorList>
    </citation>
    <scope>NUCLEOTIDE SEQUENCE [LARGE SCALE GENOMIC DNA]</scope>
    <source>
        <strain evidence="1 2">DSM 22198</strain>
    </source>
</reference>
<protein>
    <submittedName>
        <fullName evidence="1">HEAT repeat protein</fullName>
    </submittedName>
</protein>
<proteinExistence type="predicted"/>
<dbReference type="Gene3D" id="1.25.10.10">
    <property type="entry name" value="Leucine-rich Repeat Variant"/>
    <property type="match status" value="1"/>
</dbReference>
<keyword evidence="2" id="KW-1185">Reference proteome</keyword>
<dbReference type="Proteomes" id="UP000539175">
    <property type="component" value="Unassembled WGS sequence"/>
</dbReference>
<accession>A0A7X0B134</accession>
<sequence>MSPTPPETGHGAPSILDSLIEAAIQEMRRDDDRTPALVALQGAGTPQGLALMVELCRSPDPIRRRLGACVLGQMHSSDQHGDMRAFPEEACDALVRLLGDDDPGVMIDAIYALGHLRNRRCDPDLAAHRHHEDPHVRYAVAFALCGSTTPVAIDALLELIDDPYEQARDWAATALGQSVQLDGPNIRAALLRHTADDDVFTRAEAMRGLARRRDARVLPALIKAVASERMMPQLFFDAALTYLGLDEGSDIAEDELLARLENERAD</sequence>
<dbReference type="Pfam" id="PF13646">
    <property type="entry name" value="HEAT_2"/>
    <property type="match status" value="2"/>
</dbReference>
<name>A0A7X0B134_9PROT</name>
<dbReference type="PANTHER" id="PTHR12697">
    <property type="entry name" value="PBS LYASE HEAT-LIKE PROTEIN"/>
    <property type="match status" value="1"/>
</dbReference>
<dbReference type="SMART" id="SM00567">
    <property type="entry name" value="EZ_HEAT"/>
    <property type="match status" value="4"/>
</dbReference>
<gene>
    <name evidence="1" type="ORF">FHS74_002794</name>
</gene>
<evidence type="ECO:0000313" key="1">
    <source>
        <dbReference type="EMBL" id="MBB6252234.1"/>
    </source>
</evidence>